<feature type="region of interest" description="Disordered" evidence="1">
    <location>
        <begin position="1"/>
        <end position="39"/>
    </location>
</feature>
<evidence type="ECO:0000256" key="1">
    <source>
        <dbReference type="SAM" id="MobiDB-lite"/>
    </source>
</evidence>
<evidence type="ECO:0000313" key="3">
    <source>
        <dbReference type="Proteomes" id="UP000635477"/>
    </source>
</evidence>
<dbReference type="OrthoDB" id="4939762at2759"/>
<reference evidence="2" key="2">
    <citation type="submission" date="2020-05" db="EMBL/GenBank/DDBJ databases">
        <authorList>
            <person name="Kim H.-S."/>
            <person name="Proctor R.H."/>
            <person name="Brown D.W."/>
        </authorList>
    </citation>
    <scope>NUCLEOTIDE SEQUENCE</scope>
    <source>
        <strain evidence="2">NRRL 22465</strain>
    </source>
</reference>
<name>A0A8H4UTA5_9HYPO</name>
<dbReference type="Proteomes" id="UP000635477">
    <property type="component" value="Unassembled WGS sequence"/>
</dbReference>
<feature type="region of interest" description="Disordered" evidence="1">
    <location>
        <begin position="364"/>
        <end position="391"/>
    </location>
</feature>
<feature type="region of interest" description="Disordered" evidence="1">
    <location>
        <begin position="202"/>
        <end position="247"/>
    </location>
</feature>
<sequence>MSGIKRTVDEISGAEDVDDGPLPHIRRCRRASSTSPSSQLLNDEEIAANMKELSDLRLDHLPLNFMTTQFKDYLFWQSNHLLEKAKFEQVPIGDITFGDDCLPTWPGCACSMETGSLHDVIQFQLLTYDAAVRAGKLVREDIIWKSNRKMSDAKALGVELEKEAVAILYASGDSDSSGGQRSSGDVGDISSAVETPHAEATGAIDGHCSHDAADIPSSATVDVPSSDNYSSDSDSDTDTDMDDDCDDEISVNNLFDEHPYYSDYEDEPNVLHDAEVVGMPSYFSTVDLEVFVVDDDKDVDHLPEMELAVEREAFEYWFESGESIEVEVSDTQIQCTGELFDFTEQMPESMDYGVGPEVQVGYQEGGPLKGREDEEENAAEMFEETEDGFTW</sequence>
<comment type="caution">
    <text evidence="2">The sequence shown here is derived from an EMBL/GenBank/DDBJ whole genome shotgun (WGS) entry which is preliminary data.</text>
</comment>
<organism evidence="2 3">
    <name type="scientific">Fusarium zealandicum</name>
    <dbReference type="NCBI Taxonomy" id="1053134"/>
    <lineage>
        <taxon>Eukaryota</taxon>
        <taxon>Fungi</taxon>
        <taxon>Dikarya</taxon>
        <taxon>Ascomycota</taxon>
        <taxon>Pezizomycotina</taxon>
        <taxon>Sordariomycetes</taxon>
        <taxon>Hypocreomycetidae</taxon>
        <taxon>Hypocreales</taxon>
        <taxon>Nectriaceae</taxon>
        <taxon>Fusarium</taxon>
        <taxon>Fusarium staphyleae species complex</taxon>
    </lineage>
</organism>
<accession>A0A8H4UTA5</accession>
<feature type="compositionally biased region" description="Low complexity" evidence="1">
    <location>
        <begin position="222"/>
        <end position="232"/>
    </location>
</feature>
<gene>
    <name evidence="2" type="ORF">FZEAL_1160</name>
</gene>
<proteinExistence type="predicted"/>
<feature type="compositionally biased region" description="Acidic residues" evidence="1">
    <location>
        <begin position="373"/>
        <end position="391"/>
    </location>
</feature>
<dbReference type="EMBL" id="JABEYC010000065">
    <property type="protein sequence ID" value="KAF4983431.1"/>
    <property type="molecule type" value="Genomic_DNA"/>
</dbReference>
<feature type="compositionally biased region" description="Acidic residues" evidence="1">
    <location>
        <begin position="233"/>
        <end position="247"/>
    </location>
</feature>
<dbReference type="AlphaFoldDB" id="A0A8H4UTA5"/>
<protein>
    <submittedName>
        <fullName evidence="2">Uncharacterized protein</fullName>
    </submittedName>
</protein>
<evidence type="ECO:0000313" key="2">
    <source>
        <dbReference type="EMBL" id="KAF4983431.1"/>
    </source>
</evidence>
<reference evidence="2" key="1">
    <citation type="journal article" date="2020" name="BMC Genomics">
        <title>Correction to: Identification and distribution of gene clusters required for synthesis of sphingolipid metabolism inhibitors in diverse species of the filamentous fungus Fusarium.</title>
        <authorList>
            <person name="Kim H.S."/>
            <person name="Lohmar J.M."/>
            <person name="Busman M."/>
            <person name="Brown D.W."/>
            <person name="Naumann T.A."/>
            <person name="Divon H.H."/>
            <person name="Lysoe E."/>
            <person name="Uhlig S."/>
            <person name="Proctor R.H."/>
        </authorList>
    </citation>
    <scope>NUCLEOTIDE SEQUENCE</scope>
    <source>
        <strain evidence="2">NRRL 22465</strain>
    </source>
</reference>
<keyword evidence="3" id="KW-1185">Reference proteome</keyword>